<dbReference type="Pfam" id="PF13511">
    <property type="entry name" value="DUF4124"/>
    <property type="match status" value="1"/>
</dbReference>
<dbReference type="AlphaFoldDB" id="A0AAD0RYR3"/>
<feature type="region of interest" description="Disordered" evidence="1">
    <location>
        <begin position="61"/>
        <end position="118"/>
    </location>
</feature>
<keyword evidence="4" id="KW-1185">Reference proteome</keyword>
<gene>
    <name evidence="3" type="ORF">D1345_18040</name>
</gene>
<dbReference type="EMBL" id="CP031968">
    <property type="protein sequence ID" value="AXT47953.1"/>
    <property type="molecule type" value="Genomic_DNA"/>
</dbReference>
<dbReference type="KEGG" id="crz:D1345_18040"/>
<proteinExistence type="predicted"/>
<evidence type="ECO:0000313" key="3">
    <source>
        <dbReference type="EMBL" id="AXT47953.1"/>
    </source>
</evidence>
<name>A0AAD0RYR3_9NEIS</name>
<accession>A0AAD0RYR3</accession>
<dbReference type="InterPro" id="IPR025392">
    <property type="entry name" value="DUF4124"/>
</dbReference>
<dbReference type="Proteomes" id="UP000259465">
    <property type="component" value="Chromosome"/>
</dbReference>
<sequence>MLTIWIVHSCRGGRMSIWIALLLLLPGLVWAQVYKCRDAEGGLTYRDRACADGGAAEAFRPPPLSVVEQDERQRRGVAESQAQSRRWAAEEAREARRRQAQRSRAENTQARELDKARRRCHGLELQQRRLRQSLAAAPARKSLAERLAGVEEKLAAAACHPFREGA</sequence>
<evidence type="ECO:0000256" key="1">
    <source>
        <dbReference type="SAM" id="MobiDB-lite"/>
    </source>
</evidence>
<evidence type="ECO:0000259" key="2">
    <source>
        <dbReference type="Pfam" id="PF13511"/>
    </source>
</evidence>
<evidence type="ECO:0000313" key="4">
    <source>
        <dbReference type="Proteomes" id="UP000259465"/>
    </source>
</evidence>
<feature type="domain" description="DUF4124" evidence="2">
    <location>
        <begin position="20"/>
        <end position="73"/>
    </location>
</feature>
<protein>
    <submittedName>
        <fullName evidence="3">DUF4124 domain-containing protein</fullName>
    </submittedName>
</protein>
<reference evidence="3 4" key="1">
    <citation type="submission" date="2018-08" db="EMBL/GenBank/DDBJ databases">
        <title>Complete genome sequence of JP2-74.</title>
        <authorList>
            <person name="Wu L."/>
        </authorList>
    </citation>
    <scope>NUCLEOTIDE SEQUENCE [LARGE SCALE GENOMIC DNA]</scope>
    <source>
        <strain evidence="3 4">JP2-74</strain>
    </source>
</reference>
<feature type="compositionally biased region" description="Basic and acidic residues" evidence="1">
    <location>
        <begin position="103"/>
        <end position="115"/>
    </location>
</feature>
<organism evidence="3 4">
    <name type="scientific">Chromobacterium rhizoryzae</name>
    <dbReference type="NCBI Taxonomy" id="1778675"/>
    <lineage>
        <taxon>Bacteria</taxon>
        <taxon>Pseudomonadati</taxon>
        <taxon>Pseudomonadota</taxon>
        <taxon>Betaproteobacteria</taxon>
        <taxon>Neisseriales</taxon>
        <taxon>Chromobacteriaceae</taxon>
        <taxon>Chromobacterium</taxon>
    </lineage>
</organism>